<dbReference type="EMBL" id="LAZR01008447">
    <property type="protein sequence ID" value="KKM78714.1"/>
    <property type="molecule type" value="Genomic_DNA"/>
</dbReference>
<organism evidence="1">
    <name type="scientific">marine sediment metagenome</name>
    <dbReference type="NCBI Taxonomy" id="412755"/>
    <lineage>
        <taxon>unclassified sequences</taxon>
        <taxon>metagenomes</taxon>
        <taxon>ecological metagenomes</taxon>
    </lineage>
</organism>
<reference evidence="1" key="1">
    <citation type="journal article" date="2015" name="Nature">
        <title>Complex archaea that bridge the gap between prokaryotes and eukaryotes.</title>
        <authorList>
            <person name="Spang A."/>
            <person name="Saw J.H."/>
            <person name="Jorgensen S.L."/>
            <person name="Zaremba-Niedzwiedzka K."/>
            <person name="Martijn J."/>
            <person name="Lind A.E."/>
            <person name="van Eijk R."/>
            <person name="Schleper C."/>
            <person name="Guy L."/>
            <person name="Ettema T.J."/>
        </authorList>
    </citation>
    <scope>NUCLEOTIDE SEQUENCE</scope>
</reference>
<evidence type="ECO:0000313" key="1">
    <source>
        <dbReference type="EMBL" id="KKM78714.1"/>
    </source>
</evidence>
<accession>A0A0F9K945</accession>
<gene>
    <name evidence="1" type="ORF">LCGC14_1357290</name>
</gene>
<protein>
    <submittedName>
        <fullName evidence="1">Uncharacterized protein</fullName>
    </submittedName>
</protein>
<proteinExistence type="predicted"/>
<sequence length="68" mass="7916">GHPVHYRWYCHRGGCVLPDKEMVVQTMGEVKDWMWLLTTAKGDFLISVAGEWTQEEAAQKLKYVLKYS</sequence>
<name>A0A0F9K945_9ZZZZ</name>
<comment type="caution">
    <text evidence="1">The sequence shown here is derived from an EMBL/GenBank/DDBJ whole genome shotgun (WGS) entry which is preliminary data.</text>
</comment>
<dbReference type="AlphaFoldDB" id="A0A0F9K945"/>
<feature type="non-terminal residue" evidence="1">
    <location>
        <position position="1"/>
    </location>
</feature>